<dbReference type="EMBL" id="VOBQ01000009">
    <property type="protein sequence ID" value="TWO71101.1"/>
    <property type="molecule type" value="Genomic_DNA"/>
</dbReference>
<dbReference type="RefSeq" id="WP_145893331.1">
    <property type="nucleotide sequence ID" value="NZ_VOBQ01000009.1"/>
</dbReference>
<organism evidence="1 2">
    <name type="scientific">Caenimonas sedimenti</name>
    <dbReference type="NCBI Taxonomy" id="2596921"/>
    <lineage>
        <taxon>Bacteria</taxon>
        <taxon>Pseudomonadati</taxon>
        <taxon>Pseudomonadota</taxon>
        <taxon>Betaproteobacteria</taxon>
        <taxon>Burkholderiales</taxon>
        <taxon>Comamonadaceae</taxon>
        <taxon>Caenimonas</taxon>
    </lineage>
</organism>
<evidence type="ECO:0000313" key="2">
    <source>
        <dbReference type="Proteomes" id="UP000318199"/>
    </source>
</evidence>
<gene>
    <name evidence="1" type="ORF">FN976_12340</name>
</gene>
<sequence>MHTPAADTFDPGHVVEAKLAPHALLDFDPMLRRLLGGHQLFVKQADGRWRPRGCSLGLAQCFDYADLLGPAPQG</sequence>
<accession>A0A562ZRW0</accession>
<dbReference type="Proteomes" id="UP000318199">
    <property type="component" value="Unassembled WGS sequence"/>
</dbReference>
<name>A0A562ZRW0_9BURK</name>
<reference evidence="1 2" key="1">
    <citation type="submission" date="2019-07" db="EMBL/GenBank/DDBJ databases">
        <title>Caenimonas sedimenti sp. nov., isolated from activated sludge.</title>
        <authorList>
            <person name="Xu J."/>
        </authorList>
    </citation>
    <scope>NUCLEOTIDE SEQUENCE [LARGE SCALE GENOMIC DNA]</scope>
    <source>
        <strain evidence="1 2">HX-9-20</strain>
    </source>
</reference>
<dbReference type="AlphaFoldDB" id="A0A562ZRW0"/>
<comment type="caution">
    <text evidence="1">The sequence shown here is derived from an EMBL/GenBank/DDBJ whole genome shotgun (WGS) entry which is preliminary data.</text>
</comment>
<protein>
    <submittedName>
        <fullName evidence="1">Uncharacterized protein</fullName>
    </submittedName>
</protein>
<dbReference type="OrthoDB" id="8912302at2"/>
<evidence type="ECO:0000313" key="1">
    <source>
        <dbReference type="EMBL" id="TWO71101.1"/>
    </source>
</evidence>
<keyword evidence="2" id="KW-1185">Reference proteome</keyword>
<proteinExistence type="predicted"/>